<dbReference type="EMBL" id="MIKG01000020">
    <property type="protein sequence ID" value="RAO72738.1"/>
    <property type="molecule type" value="Genomic_DNA"/>
</dbReference>
<evidence type="ECO:0000313" key="2">
    <source>
        <dbReference type="EMBL" id="RAO72738.1"/>
    </source>
</evidence>
<proteinExistence type="predicted"/>
<dbReference type="Proteomes" id="UP000249363">
    <property type="component" value="Unassembled WGS sequence"/>
</dbReference>
<sequence>MPYRPRPIDARSLGAKRVAPNQANVIRAPQLRLRRGTPIRGRPGATGGAAGRPNAKGRGANAAGPRRQRRRRDDDEDPSEGGRENDVEAVFKEVRDASRPKTVRYTPVTYDATTLKDTWPSLPTGKTGSTGTVVERLNLMSRRYGHGFVSPQELAKRLFEGERVFFSSEEEKKTVMAEVTRLAQDRADKLTQRKGDMVEPEDSSFASIKDEDRKALVGQIVRGEYEGWQKGTVRHPVLDEVQRQLYNNETYRMTGKQAEFMGKFQSLLASVQRTKRATP</sequence>
<feature type="compositionally biased region" description="Basic and acidic residues" evidence="1">
    <location>
        <begin position="80"/>
        <end position="95"/>
    </location>
</feature>
<keyword evidence="3" id="KW-1185">Reference proteome</keyword>
<dbReference type="OrthoDB" id="5365739at2759"/>
<gene>
    <name evidence="2" type="ORF">BHQ10_008750</name>
</gene>
<feature type="compositionally biased region" description="Low complexity" evidence="1">
    <location>
        <begin position="51"/>
        <end position="65"/>
    </location>
</feature>
<organism evidence="2 3">
    <name type="scientific">Talaromyces amestolkiae</name>
    <dbReference type="NCBI Taxonomy" id="1196081"/>
    <lineage>
        <taxon>Eukaryota</taxon>
        <taxon>Fungi</taxon>
        <taxon>Dikarya</taxon>
        <taxon>Ascomycota</taxon>
        <taxon>Pezizomycotina</taxon>
        <taxon>Eurotiomycetes</taxon>
        <taxon>Eurotiomycetidae</taxon>
        <taxon>Eurotiales</taxon>
        <taxon>Trichocomaceae</taxon>
        <taxon>Talaromyces</taxon>
        <taxon>Talaromyces sect. Talaromyces</taxon>
    </lineage>
</organism>
<accession>A0A364LAB2</accession>
<reference evidence="2 3" key="1">
    <citation type="journal article" date="2017" name="Biotechnol. Biofuels">
        <title>Differential beta-glucosidase expression as a function of carbon source availability in Talaromyces amestolkiae: a genomic and proteomic approach.</title>
        <authorList>
            <person name="de Eugenio L.I."/>
            <person name="Mendez-Liter J.A."/>
            <person name="Nieto-Dominguez M."/>
            <person name="Alonso L."/>
            <person name="Gil-Munoz J."/>
            <person name="Barriuso J."/>
            <person name="Prieto A."/>
            <person name="Martinez M.J."/>
        </authorList>
    </citation>
    <scope>NUCLEOTIDE SEQUENCE [LARGE SCALE GENOMIC DNA]</scope>
    <source>
        <strain evidence="2 3">CIB</strain>
    </source>
</reference>
<evidence type="ECO:0000256" key="1">
    <source>
        <dbReference type="SAM" id="MobiDB-lite"/>
    </source>
</evidence>
<dbReference type="RefSeq" id="XP_040737252.1">
    <property type="nucleotide sequence ID" value="XM_040881590.1"/>
</dbReference>
<feature type="region of interest" description="Disordered" evidence="1">
    <location>
        <begin position="1"/>
        <end position="95"/>
    </location>
</feature>
<comment type="caution">
    <text evidence="2">The sequence shown here is derived from an EMBL/GenBank/DDBJ whole genome shotgun (WGS) entry which is preliminary data.</text>
</comment>
<name>A0A364LAB2_TALAM</name>
<dbReference type="GeneID" id="63797964"/>
<dbReference type="STRING" id="1196081.A0A364LAB2"/>
<evidence type="ECO:0000313" key="3">
    <source>
        <dbReference type="Proteomes" id="UP000249363"/>
    </source>
</evidence>
<dbReference type="AlphaFoldDB" id="A0A364LAB2"/>
<protein>
    <submittedName>
        <fullName evidence="2">Uncharacterized protein</fullName>
    </submittedName>
</protein>